<keyword evidence="1" id="KW-0175">Coiled coil</keyword>
<comment type="caution">
    <text evidence="3">The sequence shown here is derived from an EMBL/GenBank/DDBJ whole genome shotgun (WGS) entry which is preliminary data.</text>
</comment>
<dbReference type="EMBL" id="CAJJDN010000104">
    <property type="protein sequence ID" value="CAD8113629.1"/>
    <property type="molecule type" value="Genomic_DNA"/>
</dbReference>
<keyword evidence="2" id="KW-0812">Transmembrane</keyword>
<feature type="coiled-coil region" evidence="1">
    <location>
        <begin position="5"/>
        <end position="46"/>
    </location>
</feature>
<proteinExistence type="predicted"/>
<organism evidence="3 4">
    <name type="scientific">Paramecium sonneborni</name>
    <dbReference type="NCBI Taxonomy" id="65129"/>
    <lineage>
        <taxon>Eukaryota</taxon>
        <taxon>Sar</taxon>
        <taxon>Alveolata</taxon>
        <taxon>Ciliophora</taxon>
        <taxon>Intramacronucleata</taxon>
        <taxon>Oligohymenophorea</taxon>
        <taxon>Peniculida</taxon>
        <taxon>Parameciidae</taxon>
        <taxon>Paramecium</taxon>
    </lineage>
</organism>
<accession>A0A8S1QCR5</accession>
<name>A0A8S1QCR5_9CILI</name>
<feature type="transmembrane region" description="Helical" evidence="2">
    <location>
        <begin position="78"/>
        <end position="100"/>
    </location>
</feature>
<dbReference type="AlphaFoldDB" id="A0A8S1QCR5"/>
<sequence>MKTNFTEQQQQLKTKENLIMSLNQDKNLISQQLATLKQANQQLELKNYSQDLFFSTKFKKDDLKLLENGRIAYAKKNVWQVSIFDITNASALCFMMVYALKMSFLMYRGQVSQLGHGYSLYLYKLLCDVQGWVYLFSS</sequence>
<keyword evidence="4" id="KW-1185">Reference proteome</keyword>
<keyword evidence="2" id="KW-1133">Transmembrane helix</keyword>
<dbReference type="OrthoDB" id="325147at2759"/>
<evidence type="ECO:0000256" key="2">
    <source>
        <dbReference type="SAM" id="Phobius"/>
    </source>
</evidence>
<evidence type="ECO:0000313" key="3">
    <source>
        <dbReference type="EMBL" id="CAD8113629.1"/>
    </source>
</evidence>
<keyword evidence="2" id="KW-0472">Membrane</keyword>
<reference evidence="3" key="1">
    <citation type="submission" date="2021-01" db="EMBL/GenBank/DDBJ databases">
        <authorList>
            <consortium name="Genoscope - CEA"/>
            <person name="William W."/>
        </authorList>
    </citation>
    <scope>NUCLEOTIDE SEQUENCE</scope>
</reference>
<gene>
    <name evidence="3" type="ORF">PSON_ATCC_30995.1.T1040004</name>
</gene>
<dbReference type="Proteomes" id="UP000692954">
    <property type="component" value="Unassembled WGS sequence"/>
</dbReference>
<evidence type="ECO:0000313" key="4">
    <source>
        <dbReference type="Proteomes" id="UP000692954"/>
    </source>
</evidence>
<evidence type="ECO:0000256" key="1">
    <source>
        <dbReference type="SAM" id="Coils"/>
    </source>
</evidence>
<protein>
    <submittedName>
        <fullName evidence="3">Uncharacterized protein</fullName>
    </submittedName>
</protein>